<gene>
    <name evidence="1" type="ORF">METZ01_LOCUS14390</name>
</gene>
<dbReference type="GO" id="GO:0006364">
    <property type="term" value="P:rRNA processing"/>
    <property type="evidence" value="ECO:0007669"/>
    <property type="project" value="InterPro"/>
</dbReference>
<evidence type="ECO:0000313" key="1">
    <source>
        <dbReference type="EMBL" id="SUZ61536.1"/>
    </source>
</evidence>
<feature type="non-terminal residue" evidence="1">
    <location>
        <position position="1"/>
    </location>
</feature>
<dbReference type="GO" id="GO:0005829">
    <property type="term" value="C:cytosol"/>
    <property type="evidence" value="ECO:0007669"/>
    <property type="project" value="TreeGrafter"/>
</dbReference>
<dbReference type="Gene3D" id="3.30.300.20">
    <property type="match status" value="1"/>
</dbReference>
<dbReference type="InterPro" id="IPR020053">
    <property type="entry name" value="Ribosome-bd_factorA_CS"/>
</dbReference>
<dbReference type="Pfam" id="PF02033">
    <property type="entry name" value="RBFA"/>
    <property type="match status" value="1"/>
</dbReference>
<dbReference type="InterPro" id="IPR023799">
    <property type="entry name" value="RbfA_dom_sf"/>
</dbReference>
<proteinExistence type="inferred from homology"/>
<accession>A0A381P3M2</accession>
<dbReference type="EMBL" id="UINC01000810">
    <property type="protein sequence ID" value="SUZ61536.1"/>
    <property type="molecule type" value="Genomic_DNA"/>
</dbReference>
<dbReference type="InterPro" id="IPR015946">
    <property type="entry name" value="KH_dom-like_a/b"/>
</dbReference>
<dbReference type="NCBIfam" id="TIGR00082">
    <property type="entry name" value="rbfA"/>
    <property type="match status" value="1"/>
</dbReference>
<sequence length="123" mass="13943">VTKRLARLNEQLKREISELVHRKVRDPRVGPVTITSVEVAGDLSSARVYVRAQNTNDGLGESLVGLEAAAAFLRGELGRLLHLRRVPELRFQKDHSLDQARRIEEILADVVHPDLDEDEEHHE</sequence>
<organism evidence="1">
    <name type="scientific">marine metagenome</name>
    <dbReference type="NCBI Taxonomy" id="408172"/>
    <lineage>
        <taxon>unclassified sequences</taxon>
        <taxon>metagenomes</taxon>
        <taxon>ecological metagenomes</taxon>
    </lineage>
</organism>
<dbReference type="AlphaFoldDB" id="A0A381P3M2"/>
<dbReference type="HAMAP" id="MF_00003">
    <property type="entry name" value="RbfA"/>
    <property type="match status" value="1"/>
</dbReference>
<dbReference type="PANTHER" id="PTHR33515:SF1">
    <property type="entry name" value="RIBOSOME-BINDING FACTOR A, CHLOROPLASTIC-RELATED"/>
    <property type="match status" value="1"/>
</dbReference>
<dbReference type="PANTHER" id="PTHR33515">
    <property type="entry name" value="RIBOSOME-BINDING FACTOR A, CHLOROPLASTIC-RELATED"/>
    <property type="match status" value="1"/>
</dbReference>
<name>A0A381P3M2_9ZZZZ</name>
<dbReference type="PROSITE" id="PS01319">
    <property type="entry name" value="RBFA"/>
    <property type="match status" value="1"/>
</dbReference>
<protein>
    <recommendedName>
        <fullName evidence="2">Ribosome-binding factor A</fullName>
    </recommendedName>
</protein>
<dbReference type="GO" id="GO:0043024">
    <property type="term" value="F:ribosomal small subunit binding"/>
    <property type="evidence" value="ECO:0007669"/>
    <property type="project" value="TreeGrafter"/>
</dbReference>
<dbReference type="SUPFAM" id="SSF89919">
    <property type="entry name" value="Ribosome-binding factor A, RbfA"/>
    <property type="match status" value="1"/>
</dbReference>
<evidence type="ECO:0008006" key="2">
    <source>
        <dbReference type="Google" id="ProtNLM"/>
    </source>
</evidence>
<dbReference type="InterPro" id="IPR000238">
    <property type="entry name" value="RbfA"/>
</dbReference>
<reference evidence="1" key="1">
    <citation type="submission" date="2018-05" db="EMBL/GenBank/DDBJ databases">
        <authorList>
            <person name="Lanie J.A."/>
            <person name="Ng W.-L."/>
            <person name="Kazmierczak K.M."/>
            <person name="Andrzejewski T.M."/>
            <person name="Davidsen T.M."/>
            <person name="Wayne K.J."/>
            <person name="Tettelin H."/>
            <person name="Glass J.I."/>
            <person name="Rusch D."/>
            <person name="Podicherti R."/>
            <person name="Tsui H.-C.T."/>
            <person name="Winkler M.E."/>
        </authorList>
    </citation>
    <scope>NUCLEOTIDE SEQUENCE</scope>
</reference>